<evidence type="ECO:0000313" key="1">
    <source>
        <dbReference type="EMBL" id="MBX32989.1"/>
    </source>
</evidence>
<dbReference type="AlphaFoldDB" id="A0A2P2MRZ6"/>
<name>A0A2P2MRZ6_RHIMU</name>
<organism evidence="1">
    <name type="scientific">Rhizophora mucronata</name>
    <name type="common">Asiatic mangrove</name>
    <dbReference type="NCBI Taxonomy" id="61149"/>
    <lineage>
        <taxon>Eukaryota</taxon>
        <taxon>Viridiplantae</taxon>
        <taxon>Streptophyta</taxon>
        <taxon>Embryophyta</taxon>
        <taxon>Tracheophyta</taxon>
        <taxon>Spermatophyta</taxon>
        <taxon>Magnoliopsida</taxon>
        <taxon>eudicotyledons</taxon>
        <taxon>Gunneridae</taxon>
        <taxon>Pentapetalae</taxon>
        <taxon>rosids</taxon>
        <taxon>fabids</taxon>
        <taxon>Malpighiales</taxon>
        <taxon>Rhizophoraceae</taxon>
        <taxon>Rhizophora</taxon>
    </lineage>
</organism>
<sequence>MIKSNIYFATESGNNWAVLLFFFFFF</sequence>
<accession>A0A2P2MRZ6</accession>
<proteinExistence type="predicted"/>
<reference evidence="1" key="1">
    <citation type="submission" date="2018-02" db="EMBL/GenBank/DDBJ databases">
        <title>Rhizophora mucronata_Transcriptome.</title>
        <authorList>
            <person name="Meera S.P."/>
            <person name="Sreeshan A."/>
            <person name="Augustine A."/>
        </authorList>
    </citation>
    <scope>NUCLEOTIDE SEQUENCE</scope>
    <source>
        <tissue evidence="1">Leaf</tissue>
    </source>
</reference>
<dbReference type="EMBL" id="GGEC01052505">
    <property type="protein sequence ID" value="MBX32989.1"/>
    <property type="molecule type" value="Transcribed_RNA"/>
</dbReference>
<protein>
    <submittedName>
        <fullName evidence="1">Uncharacterized protein</fullName>
    </submittedName>
</protein>